<gene>
    <name evidence="2" type="ORF">PV327_004512</name>
</gene>
<sequence length="56" mass="5696">MIDLKKEVGSRRWDKVCNKGDGNHGEYAAAAAAVHEKPAQSSGGGGCCNSSSSSSV</sequence>
<proteinExistence type="predicted"/>
<evidence type="ECO:0000256" key="1">
    <source>
        <dbReference type="SAM" id="MobiDB-lite"/>
    </source>
</evidence>
<organism evidence="2 3">
    <name type="scientific">Microctonus hyperodae</name>
    <name type="common">Parasitoid wasp</name>
    <dbReference type="NCBI Taxonomy" id="165561"/>
    <lineage>
        <taxon>Eukaryota</taxon>
        <taxon>Metazoa</taxon>
        <taxon>Ecdysozoa</taxon>
        <taxon>Arthropoda</taxon>
        <taxon>Hexapoda</taxon>
        <taxon>Insecta</taxon>
        <taxon>Pterygota</taxon>
        <taxon>Neoptera</taxon>
        <taxon>Endopterygota</taxon>
        <taxon>Hymenoptera</taxon>
        <taxon>Apocrita</taxon>
        <taxon>Ichneumonoidea</taxon>
        <taxon>Braconidae</taxon>
        <taxon>Euphorinae</taxon>
        <taxon>Microctonus</taxon>
    </lineage>
</organism>
<protein>
    <submittedName>
        <fullName evidence="2">Uncharacterized protein</fullName>
    </submittedName>
</protein>
<reference evidence="2" key="2">
    <citation type="submission" date="2023-03" db="EMBL/GenBank/DDBJ databases">
        <authorList>
            <person name="Inwood S.N."/>
            <person name="Skelly J.G."/>
            <person name="Guhlin J."/>
            <person name="Harrop T.W.R."/>
            <person name="Goldson S.G."/>
            <person name="Dearden P.K."/>
        </authorList>
    </citation>
    <scope>NUCLEOTIDE SEQUENCE</scope>
    <source>
        <strain evidence="2">Lincoln</strain>
        <tissue evidence="2">Whole body</tissue>
    </source>
</reference>
<evidence type="ECO:0000313" key="3">
    <source>
        <dbReference type="Proteomes" id="UP001168972"/>
    </source>
</evidence>
<feature type="region of interest" description="Disordered" evidence="1">
    <location>
        <begin position="1"/>
        <end position="22"/>
    </location>
</feature>
<dbReference type="AlphaFoldDB" id="A0AA39FCR1"/>
<accession>A0AA39FCR1</accession>
<keyword evidence="3" id="KW-1185">Reference proteome</keyword>
<reference evidence="2" key="1">
    <citation type="journal article" date="2023" name="bioRxiv">
        <title>Scaffold-level genome assemblies of two parasitoid biocontrol wasps reveal the parthenogenesis mechanism and an associated novel virus.</title>
        <authorList>
            <person name="Inwood S."/>
            <person name="Skelly J."/>
            <person name="Guhlin J."/>
            <person name="Harrop T."/>
            <person name="Goldson S."/>
            <person name="Dearden P."/>
        </authorList>
    </citation>
    <scope>NUCLEOTIDE SEQUENCE</scope>
    <source>
        <strain evidence="2">Lincoln</strain>
        <tissue evidence="2">Whole body</tissue>
    </source>
</reference>
<dbReference type="EMBL" id="JAQQBR010001832">
    <property type="protein sequence ID" value="KAK0167068.1"/>
    <property type="molecule type" value="Genomic_DNA"/>
</dbReference>
<name>A0AA39FCR1_MICHY</name>
<dbReference type="Proteomes" id="UP001168972">
    <property type="component" value="Unassembled WGS sequence"/>
</dbReference>
<comment type="caution">
    <text evidence="2">The sequence shown here is derived from an EMBL/GenBank/DDBJ whole genome shotgun (WGS) entry which is preliminary data.</text>
</comment>
<evidence type="ECO:0000313" key="2">
    <source>
        <dbReference type="EMBL" id="KAK0167068.1"/>
    </source>
</evidence>
<feature type="non-terminal residue" evidence="2">
    <location>
        <position position="56"/>
    </location>
</feature>